<evidence type="ECO:0000313" key="3">
    <source>
        <dbReference type="EMBL" id="TAA76104.1"/>
    </source>
</evidence>
<dbReference type="Proteomes" id="UP000316238">
    <property type="component" value="Unassembled WGS sequence"/>
</dbReference>
<dbReference type="AlphaFoldDB" id="A0A521G503"/>
<dbReference type="PANTHER" id="PTHR30469">
    <property type="entry name" value="MULTIDRUG RESISTANCE PROTEIN MDTA"/>
    <property type="match status" value="1"/>
</dbReference>
<keyword evidence="2" id="KW-0472">Membrane</keyword>
<comment type="caution">
    <text evidence="3">The sequence shown here is derived from an EMBL/GenBank/DDBJ whole genome shotgun (WGS) entry which is preliminary data.</text>
</comment>
<dbReference type="Gene3D" id="2.40.420.20">
    <property type="match status" value="1"/>
</dbReference>
<dbReference type="InterPro" id="IPR006143">
    <property type="entry name" value="RND_pump_MFP"/>
</dbReference>
<dbReference type="Gene3D" id="1.10.287.470">
    <property type="entry name" value="Helix hairpin bin"/>
    <property type="match status" value="1"/>
</dbReference>
<dbReference type="EMBL" id="NQJD01000002">
    <property type="protein sequence ID" value="TAA76104.1"/>
    <property type="molecule type" value="Genomic_DNA"/>
</dbReference>
<evidence type="ECO:0000256" key="1">
    <source>
        <dbReference type="ARBA" id="ARBA00009477"/>
    </source>
</evidence>
<name>A0A521G503_9BACT</name>
<dbReference type="NCBIfam" id="TIGR01730">
    <property type="entry name" value="RND_mfp"/>
    <property type="match status" value="1"/>
</dbReference>
<keyword evidence="2" id="KW-0812">Transmembrane</keyword>
<dbReference type="PANTHER" id="PTHR30469:SF15">
    <property type="entry name" value="HLYD FAMILY OF SECRETION PROTEINS"/>
    <property type="match status" value="1"/>
</dbReference>
<accession>A0A521G503</accession>
<sequence>MKLPHLHCRTFALITVIAPLLVLFIYVAMHSGPLAPVKVTVSTVESKSVAPALFGIGTVQARFTYKIGPTFTGRVKWLDVHVGDTVKAAQVLGEMDTVDLDDRIVAQQAAIKSSEAVVRQAKAKQSFAQIQVTRYEQLLAVRGASKENVATKQQELTVANAALAAAGEDVIRLRAELEGLRTQRGNLRLVAPAAGLVTARDAEPGTTVVAGQTVIEVIDPTSLWVDARFDQISAEGLAAGLPAQIVLRSRRTQSQSGSVLRIEPRADAVTEEILTKIVFDITPAPLPPLGESAEVTVQLDKLSAAPVVLNAAIRTVDGQRGAWRLVDGDLIFTPLTLGRSDLDGCVQIIKGLTVGDRVVLYSEKALSAKSRIVIVERLAGMSP</sequence>
<gene>
    <name evidence="3" type="ORF">CDV28_102234</name>
</gene>
<organism evidence="3 4">
    <name type="scientific">Candidatus Electronema aureum</name>
    <dbReference type="NCBI Taxonomy" id="2005002"/>
    <lineage>
        <taxon>Bacteria</taxon>
        <taxon>Pseudomonadati</taxon>
        <taxon>Thermodesulfobacteriota</taxon>
        <taxon>Desulfobulbia</taxon>
        <taxon>Desulfobulbales</taxon>
        <taxon>Desulfobulbaceae</taxon>
        <taxon>Candidatus Electronema</taxon>
    </lineage>
</organism>
<reference evidence="3" key="1">
    <citation type="submission" date="2017-07" db="EMBL/GenBank/DDBJ databases">
        <title>The cable genome - Insights into the physiology and evolution of filamentous bacteria capable of sulfide oxidation via long distance electron transfer.</title>
        <authorList>
            <person name="Thorup C."/>
            <person name="Bjerg J.T."/>
            <person name="Schreiber L."/>
            <person name="Nielsen L.P."/>
            <person name="Kjeldsen K.U."/>
            <person name="Boesen T."/>
            <person name="Boggild A."/>
            <person name="Meysman F."/>
            <person name="Geelhoed J."/>
            <person name="Schramm A."/>
        </authorList>
    </citation>
    <scope>NUCLEOTIDE SEQUENCE [LARGE SCALE GENOMIC DNA]</scope>
    <source>
        <strain evidence="3">GS</strain>
    </source>
</reference>
<protein>
    <submittedName>
        <fullName evidence="3">HlyD family secretion protein</fullName>
    </submittedName>
</protein>
<dbReference type="SUPFAM" id="SSF111369">
    <property type="entry name" value="HlyD-like secretion proteins"/>
    <property type="match status" value="1"/>
</dbReference>
<dbReference type="Gene3D" id="2.40.50.100">
    <property type="match status" value="1"/>
</dbReference>
<evidence type="ECO:0000313" key="4">
    <source>
        <dbReference type="Proteomes" id="UP000316238"/>
    </source>
</evidence>
<comment type="similarity">
    <text evidence="1">Belongs to the membrane fusion protein (MFP) (TC 8.A.1) family.</text>
</comment>
<dbReference type="GO" id="GO:0015562">
    <property type="term" value="F:efflux transmembrane transporter activity"/>
    <property type="evidence" value="ECO:0007669"/>
    <property type="project" value="TreeGrafter"/>
</dbReference>
<evidence type="ECO:0000256" key="2">
    <source>
        <dbReference type="SAM" id="Phobius"/>
    </source>
</evidence>
<dbReference type="Gene3D" id="2.40.30.170">
    <property type="match status" value="1"/>
</dbReference>
<feature type="transmembrane region" description="Helical" evidence="2">
    <location>
        <begin position="12"/>
        <end position="29"/>
    </location>
</feature>
<keyword evidence="4" id="KW-1185">Reference proteome</keyword>
<proteinExistence type="inferred from homology"/>
<dbReference type="GO" id="GO:1990281">
    <property type="term" value="C:efflux pump complex"/>
    <property type="evidence" value="ECO:0007669"/>
    <property type="project" value="TreeGrafter"/>
</dbReference>
<keyword evidence="2" id="KW-1133">Transmembrane helix</keyword>